<keyword evidence="2" id="KW-0433">Leucine-rich repeat</keyword>
<gene>
    <name evidence="8" type="ORF">QYE76_009337</name>
</gene>
<reference evidence="8" key="1">
    <citation type="submission" date="2023-07" db="EMBL/GenBank/DDBJ databases">
        <title>A chromosome-level genome assembly of Lolium multiflorum.</title>
        <authorList>
            <person name="Chen Y."/>
            <person name="Copetti D."/>
            <person name="Kolliker R."/>
            <person name="Studer B."/>
        </authorList>
    </citation>
    <scope>NUCLEOTIDE SEQUENCE</scope>
    <source>
        <strain evidence="8">02402/16</strain>
        <tissue evidence="8">Leaf</tissue>
    </source>
</reference>
<feature type="domain" description="Disease resistance N-terminal" evidence="6">
    <location>
        <begin position="9"/>
        <end position="90"/>
    </location>
</feature>
<dbReference type="GO" id="GO:0000166">
    <property type="term" value="F:nucleotide binding"/>
    <property type="evidence" value="ECO:0007669"/>
    <property type="project" value="UniProtKB-KW"/>
</dbReference>
<dbReference type="SUPFAM" id="SSF52047">
    <property type="entry name" value="RNI-like"/>
    <property type="match status" value="1"/>
</dbReference>
<comment type="similarity">
    <text evidence="1">Belongs to the disease resistance NB-LRR family.</text>
</comment>
<sequence>MAELLSAIVPTLLKKACDSILTELAFMRGIDGRRKRLCGLLSAINDVISDAEEQAPKKPSVKGWITRLKSAALDADNVIDELHYEVLRREALRRGHDVNTGVRAFFSLNYNPLLFKYKVGKKLQEVVERIDDLVNQMNQFGFSRDRPPPVVDSRQTHSYVNEDECLWLRRLPEGMKYMINLRHLYLDGCNSLACMPADIGHLSYLRTLTRYVVGNDPGCGIKELKHLELGGKLQIYDLIKVTNQSDAKEANLESKQNLEQLTLCWGASERTYQQELPTEDSRLCPAEEILDALKPHICLQVLTVDGYMGTRFPRWGTDNSTLHRLVELTLSECAQCTDIPSVSQLPCLEVLKLKGMQKLTTLCNSQFIVENGCYQSAQMFPRLKFLLLERMELLDSWKENDGTEVPSVIFPLLDTMPSADEGLHNVECMQILNCPNLVAFPTYFTSLKKFSIWGSSKLESIPEGLGSHGTLESLDIMECPSLKSLPESIQCLRNLTYLQLMDCSSLKTLPEGMQNLAALKSLDICACRGIKVLPKGLQQRLHSLETLHIWHCPVLARRCKRGGDYWDNVKDIPNLRICSDITVDDRAICHHVGGTATSLFRHHLEQVERSLAPAIVT</sequence>
<dbReference type="PANTHER" id="PTHR47186:SF41">
    <property type="entry name" value="OS12G0131701 PROTEIN"/>
    <property type="match status" value="1"/>
</dbReference>
<name>A0AAD8TV38_LOLMU</name>
<dbReference type="Gene3D" id="3.80.10.10">
    <property type="entry name" value="Ribonuclease Inhibitor"/>
    <property type="match status" value="2"/>
</dbReference>
<dbReference type="Proteomes" id="UP001231189">
    <property type="component" value="Unassembled WGS sequence"/>
</dbReference>
<feature type="domain" description="R13L1/DRL21-like LRR repeat region" evidence="7">
    <location>
        <begin position="456"/>
        <end position="526"/>
    </location>
</feature>
<keyword evidence="3" id="KW-0677">Repeat</keyword>
<evidence type="ECO:0000259" key="6">
    <source>
        <dbReference type="Pfam" id="PF18052"/>
    </source>
</evidence>
<evidence type="ECO:0000313" key="9">
    <source>
        <dbReference type="Proteomes" id="UP001231189"/>
    </source>
</evidence>
<accession>A0AAD8TV38</accession>
<dbReference type="InterPro" id="IPR056789">
    <property type="entry name" value="LRR_R13L1-DRL21"/>
</dbReference>
<feature type="domain" description="R13L1/DRL21-like LRR repeat region" evidence="7">
    <location>
        <begin position="221"/>
        <end position="356"/>
    </location>
</feature>
<evidence type="ECO:0000256" key="5">
    <source>
        <dbReference type="ARBA" id="ARBA00022821"/>
    </source>
</evidence>
<comment type="caution">
    <text evidence="8">The sequence shown here is derived from an EMBL/GenBank/DDBJ whole genome shotgun (WGS) entry which is preliminary data.</text>
</comment>
<keyword evidence="9" id="KW-1185">Reference proteome</keyword>
<dbReference type="Pfam" id="PF18052">
    <property type="entry name" value="Rx_N"/>
    <property type="match status" value="1"/>
</dbReference>
<dbReference type="Gene3D" id="1.20.5.4130">
    <property type="match status" value="1"/>
</dbReference>
<keyword evidence="4" id="KW-0547">Nucleotide-binding</keyword>
<dbReference type="GO" id="GO:0006952">
    <property type="term" value="P:defense response"/>
    <property type="evidence" value="ECO:0007669"/>
    <property type="project" value="UniProtKB-KW"/>
</dbReference>
<dbReference type="InterPro" id="IPR041118">
    <property type="entry name" value="Rx_N"/>
</dbReference>
<dbReference type="PANTHER" id="PTHR47186">
    <property type="entry name" value="LEUCINE-RICH REPEAT-CONTAINING PROTEIN 57"/>
    <property type="match status" value="1"/>
</dbReference>
<evidence type="ECO:0000256" key="1">
    <source>
        <dbReference type="ARBA" id="ARBA00008894"/>
    </source>
</evidence>
<keyword evidence="5" id="KW-0611">Plant defense</keyword>
<evidence type="ECO:0000256" key="4">
    <source>
        <dbReference type="ARBA" id="ARBA00022741"/>
    </source>
</evidence>
<dbReference type="InterPro" id="IPR032675">
    <property type="entry name" value="LRR_dom_sf"/>
</dbReference>
<evidence type="ECO:0000256" key="3">
    <source>
        <dbReference type="ARBA" id="ARBA00022737"/>
    </source>
</evidence>
<organism evidence="8 9">
    <name type="scientific">Lolium multiflorum</name>
    <name type="common">Italian ryegrass</name>
    <name type="synonym">Lolium perenne subsp. multiflorum</name>
    <dbReference type="NCBI Taxonomy" id="4521"/>
    <lineage>
        <taxon>Eukaryota</taxon>
        <taxon>Viridiplantae</taxon>
        <taxon>Streptophyta</taxon>
        <taxon>Embryophyta</taxon>
        <taxon>Tracheophyta</taxon>
        <taxon>Spermatophyta</taxon>
        <taxon>Magnoliopsida</taxon>
        <taxon>Liliopsida</taxon>
        <taxon>Poales</taxon>
        <taxon>Poaceae</taxon>
        <taxon>BOP clade</taxon>
        <taxon>Pooideae</taxon>
        <taxon>Poodae</taxon>
        <taxon>Poeae</taxon>
        <taxon>Poeae Chloroplast Group 2 (Poeae type)</taxon>
        <taxon>Loliodinae</taxon>
        <taxon>Loliinae</taxon>
        <taxon>Lolium</taxon>
    </lineage>
</organism>
<evidence type="ECO:0000313" key="8">
    <source>
        <dbReference type="EMBL" id="KAK1692640.1"/>
    </source>
</evidence>
<protein>
    <recommendedName>
        <fullName evidence="10">Rx N-terminal domain-containing protein</fullName>
    </recommendedName>
</protein>
<dbReference type="Pfam" id="PF25019">
    <property type="entry name" value="LRR_R13L1-DRL21"/>
    <property type="match status" value="2"/>
</dbReference>
<dbReference type="EMBL" id="JAUUTY010000001">
    <property type="protein sequence ID" value="KAK1692640.1"/>
    <property type="molecule type" value="Genomic_DNA"/>
</dbReference>
<dbReference type="AlphaFoldDB" id="A0AAD8TV38"/>
<evidence type="ECO:0000256" key="2">
    <source>
        <dbReference type="ARBA" id="ARBA00022614"/>
    </source>
</evidence>
<evidence type="ECO:0008006" key="10">
    <source>
        <dbReference type="Google" id="ProtNLM"/>
    </source>
</evidence>
<evidence type="ECO:0000259" key="7">
    <source>
        <dbReference type="Pfam" id="PF25019"/>
    </source>
</evidence>
<proteinExistence type="inferred from homology"/>